<proteinExistence type="predicted"/>
<keyword evidence="1" id="KW-0732">Signal</keyword>
<dbReference type="EMBL" id="CP033219">
    <property type="protein sequence ID" value="AZV78967.1"/>
    <property type="molecule type" value="Genomic_DNA"/>
</dbReference>
<protein>
    <submittedName>
        <fullName evidence="2">Uncharacterized protein</fullName>
    </submittedName>
</protein>
<evidence type="ECO:0000313" key="3">
    <source>
        <dbReference type="Proteomes" id="UP000283063"/>
    </source>
</evidence>
<dbReference type="Proteomes" id="UP000283063">
    <property type="component" value="Chromosome"/>
</dbReference>
<dbReference type="RefSeq" id="WP_127749518.1">
    <property type="nucleotide sequence ID" value="NZ_CP033219.1"/>
</dbReference>
<reference evidence="2 3" key="1">
    <citation type="submission" date="2018-10" db="EMBL/GenBank/DDBJ databases">
        <title>Parasedimentitalea marina sp. nov., a psychrophilic bacterium isolated from deep seawater of the New Britain Trench.</title>
        <authorList>
            <person name="Cao J."/>
        </authorList>
    </citation>
    <scope>NUCLEOTIDE SEQUENCE [LARGE SCALE GENOMIC DNA]</scope>
    <source>
        <strain evidence="2 3">W43</strain>
    </source>
</reference>
<dbReference type="OrthoDB" id="9827660at2"/>
<sequence>MRWLFAILISCAATGAQADNVDRNSICKDLSQDYIAKHEENRDYRLYRIFEFYSAKLDACIHVEAKLFGTSIEVRDLTGVVFSDHQNMLFHCDVSGIDEANIEVVWSHLGDISEVPYKDWLSDGKGGPPRTLQAPELPLRRSDCEAALERWLVRWNG</sequence>
<dbReference type="AlphaFoldDB" id="A0A3T0N4P0"/>
<organism evidence="2 3">
    <name type="scientific">Parasedimentitalea marina</name>
    <dbReference type="NCBI Taxonomy" id="2483033"/>
    <lineage>
        <taxon>Bacteria</taxon>
        <taxon>Pseudomonadati</taxon>
        <taxon>Pseudomonadota</taxon>
        <taxon>Alphaproteobacteria</taxon>
        <taxon>Rhodobacterales</taxon>
        <taxon>Paracoccaceae</taxon>
        <taxon>Parasedimentitalea</taxon>
    </lineage>
</organism>
<keyword evidence="3" id="KW-1185">Reference proteome</keyword>
<gene>
    <name evidence="2" type="ORF">EBB79_14535</name>
</gene>
<feature type="signal peptide" evidence="1">
    <location>
        <begin position="1"/>
        <end position="18"/>
    </location>
</feature>
<dbReference type="KEGG" id="sedi:EBB79_14535"/>
<accession>A0A3T0N4P0</accession>
<evidence type="ECO:0000313" key="2">
    <source>
        <dbReference type="EMBL" id="AZV78967.1"/>
    </source>
</evidence>
<evidence type="ECO:0000256" key="1">
    <source>
        <dbReference type="SAM" id="SignalP"/>
    </source>
</evidence>
<name>A0A3T0N4P0_9RHOB</name>
<feature type="chain" id="PRO_5019258627" evidence="1">
    <location>
        <begin position="19"/>
        <end position="157"/>
    </location>
</feature>